<proteinExistence type="predicted"/>
<organism evidence="1 2">
    <name type="scientific">Meloidogyne enterolobii</name>
    <name type="common">Root-knot nematode worm</name>
    <name type="synonym">Meloidogyne mayaguensis</name>
    <dbReference type="NCBI Taxonomy" id="390850"/>
    <lineage>
        <taxon>Eukaryota</taxon>
        <taxon>Metazoa</taxon>
        <taxon>Ecdysozoa</taxon>
        <taxon>Nematoda</taxon>
        <taxon>Chromadorea</taxon>
        <taxon>Rhabditida</taxon>
        <taxon>Tylenchina</taxon>
        <taxon>Tylenchomorpha</taxon>
        <taxon>Tylenchoidea</taxon>
        <taxon>Meloidogynidae</taxon>
        <taxon>Meloidogyninae</taxon>
        <taxon>Meloidogyne</taxon>
    </lineage>
</organism>
<name>A0ACB0YWE9_MELEN</name>
<gene>
    <name evidence="1" type="ORF">MENTE1834_LOCUS17557</name>
</gene>
<dbReference type="Proteomes" id="UP001497535">
    <property type="component" value="Unassembled WGS sequence"/>
</dbReference>
<comment type="caution">
    <text evidence="1">The sequence shown here is derived from an EMBL/GenBank/DDBJ whole genome shotgun (WGS) entry which is preliminary data.</text>
</comment>
<dbReference type="EMBL" id="CAVMJV010000020">
    <property type="protein sequence ID" value="CAK5066418.1"/>
    <property type="molecule type" value="Genomic_DNA"/>
</dbReference>
<sequence length="143" mass="16013">MKYGSSTTTAGTSNGNTSNNNGYEHNNSNSVINAGNGGQTMMFLPVEATNSGVQQSSVIKTAPPGRSQMLMDFSPKQEPIELAPLSNTHPCLQVTNLFISKKYFFIHFSLLFFLFIIKNNKKNIFCHVKIFFSIYYFVVLLRK</sequence>
<reference evidence="1" key="1">
    <citation type="submission" date="2023-11" db="EMBL/GenBank/DDBJ databases">
        <authorList>
            <person name="Poullet M."/>
        </authorList>
    </citation>
    <scope>NUCLEOTIDE SEQUENCE</scope>
    <source>
        <strain evidence="1">E1834</strain>
    </source>
</reference>
<evidence type="ECO:0000313" key="2">
    <source>
        <dbReference type="Proteomes" id="UP001497535"/>
    </source>
</evidence>
<accession>A0ACB0YWE9</accession>
<evidence type="ECO:0000313" key="1">
    <source>
        <dbReference type="EMBL" id="CAK5066418.1"/>
    </source>
</evidence>
<protein>
    <submittedName>
        <fullName evidence="1">Uncharacterized protein</fullName>
    </submittedName>
</protein>
<keyword evidence="2" id="KW-1185">Reference proteome</keyword>